<keyword evidence="2" id="KW-1185">Reference proteome</keyword>
<sequence length="129" mass="14977">MSAEIKLKYNWRRLPNDPETLFHGDDGDRRMGRVQKAVTGEYWLWFMNFQHGINDPKVAVTLNGGAETGRQAAAACERCYEAVLDATWPGMTPALRDRLLAHEKEMKDRKEQWAREDAMRRRQSLRVVS</sequence>
<protein>
    <submittedName>
        <fullName evidence="1">Uncharacterized protein</fullName>
    </submittedName>
</protein>
<evidence type="ECO:0000313" key="1">
    <source>
        <dbReference type="EMBL" id="WFP89656.1"/>
    </source>
</evidence>
<name>A0ABY8HC34_ENSAD</name>
<dbReference type="GeneID" id="29519245"/>
<reference evidence="1 2" key="1">
    <citation type="submission" date="2023-03" db="EMBL/GenBank/DDBJ databases">
        <title>Comparative genome and transcriptome analysis combination mining strategies for increasing vitamin B12 production of Ensifer adhaerens strain.</title>
        <authorList>
            <person name="Yongheng L."/>
        </authorList>
    </citation>
    <scope>NUCLEOTIDE SEQUENCE [LARGE SCALE GENOMIC DNA]</scope>
    <source>
        <strain evidence="1 2">Casida A-T305</strain>
    </source>
</reference>
<gene>
    <name evidence="1" type="ORF">P4B07_13935</name>
</gene>
<accession>A0ABY8HC34</accession>
<organism evidence="1 2">
    <name type="scientific">Ensifer adhaerens</name>
    <name type="common">Sinorhizobium morelense</name>
    <dbReference type="NCBI Taxonomy" id="106592"/>
    <lineage>
        <taxon>Bacteria</taxon>
        <taxon>Pseudomonadati</taxon>
        <taxon>Pseudomonadota</taxon>
        <taxon>Alphaproteobacteria</taxon>
        <taxon>Hyphomicrobiales</taxon>
        <taxon>Rhizobiaceae</taxon>
        <taxon>Sinorhizobium/Ensifer group</taxon>
        <taxon>Ensifer</taxon>
    </lineage>
</organism>
<evidence type="ECO:0000313" key="2">
    <source>
        <dbReference type="Proteomes" id="UP001214094"/>
    </source>
</evidence>
<dbReference type="Proteomes" id="UP001214094">
    <property type="component" value="Chromosome"/>
</dbReference>
<dbReference type="RefSeq" id="WP_034797754.1">
    <property type="nucleotide sequence ID" value="NZ_CP015880.1"/>
</dbReference>
<proteinExistence type="predicted"/>
<dbReference type="EMBL" id="CP121308">
    <property type="protein sequence ID" value="WFP89656.1"/>
    <property type="molecule type" value="Genomic_DNA"/>
</dbReference>